<comment type="function">
    <text evidence="1 16">Catalyzes the phosphorylation of D-glycero-D-manno-heptose 7-phosphate at the C-1 position to selectively form D-glycero-beta-D-manno-heptose-1,7-bisphosphate.</text>
</comment>
<organism evidence="20 21">
    <name type="scientific">Affinibrenneria salicis</name>
    <dbReference type="NCBI Taxonomy" id="2590031"/>
    <lineage>
        <taxon>Bacteria</taxon>
        <taxon>Pseudomonadati</taxon>
        <taxon>Pseudomonadota</taxon>
        <taxon>Gammaproteobacteria</taxon>
        <taxon>Enterobacterales</taxon>
        <taxon>Pectobacteriaceae</taxon>
        <taxon>Affinibrenneria</taxon>
    </lineage>
</organism>
<evidence type="ECO:0000256" key="10">
    <source>
        <dbReference type="ARBA" id="ARBA00023268"/>
    </source>
</evidence>
<dbReference type="PANTHER" id="PTHR46969:SF1">
    <property type="entry name" value="BIFUNCTIONAL PROTEIN HLDE"/>
    <property type="match status" value="1"/>
</dbReference>
<evidence type="ECO:0000256" key="2">
    <source>
        <dbReference type="ARBA" id="ARBA00003753"/>
    </source>
</evidence>
<evidence type="ECO:0000256" key="16">
    <source>
        <dbReference type="HAMAP-Rule" id="MF_01603"/>
    </source>
</evidence>
<feature type="binding site" evidence="16">
    <location>
        <begin position="195"/>
        <end position="198"/>
    </location>
    <ligand>
        <name>ATP</name>
        <dbReference type="ChEBI" id="CHEBI:30616"/>
    </ligand>
</feature>
<dbReference type="EMBL" id="VYKJ01000001">
    <property type="protein sequence ID" value="KAA9002504.1"/>
    <property type="molecule type" value="Genomic_DNA"/>
</dbReference>
<dbReference type="InterPro" id="IPR002173">
    <property type="entry name" value="Carboh/pur_kinase_PfkB_CS"/>
</dbReference>
<evidence type="ECO:0000256" key="15">
    <source>
        <dbReference type="ARBA" id="ARBA00061122"/>
    </source>
</evidence>
<comment type="caution">
    <text evidence="20">The sequence shown here is derived from an EMBL/GenBank/DDBJ whole genome shotgun (WGS) entry which is preliminary data.</text>
</comment>
<dbReference type="HAMAP" id="MF_01603">
    <property type="entry name" value="HldE"/>
    <property type="match status" value="1"/>
</dbReference>
<feature type="domain" description="Carbohydrate kinase PfkB" evidence="17">
    <location>
        <begin position="13"/>
        <end position="305"/>
    </location>
</feature>
<dbReference type="PANTHER" id="PTHR46969">
    <property type="entry name" value="BIFUNCTIONAL PROTEIN HLDE"/>
    <property type="match status" value="1"/>
</dbReference>
<comment type="catalytic activity">
    <reaction evidence="13 16">
        <text>D-glycero-beta-D-manno-heptose 7-phosphate + ATP = D-glycero-beta-D-manno-heptose 1,7-bisphosphate + ADP + H(+)</text>
        <dbReference type="Rhea" id="RHEA:27473"/>
        <dbReference type="ChEBI" id="CHEBI:15378"/>
        <dbReference type="ChEBI" id="CHEBI:30616"/>
        <dbReference type="ChEBI" id="CHEBI:60204"/>
        <dbReference type="ChEBI" id="CHEBI:60208"/>
        <dbReference type="ChEBI" id="CHEBI:456216"/>
        <dbReference type="EC" id="2.7.1.167"/>
    </reaction>
</comment>
<dbReference type="NCBIfam" id="NF008454">
    <property type="entry name" value="PRK11316.1"/>
    <property type="match status" value="1"/>
</dbReference>
<comment type="similarity">
    <text evidence="15 16">In the C-terminal section; belongs to the cytidylyltransferase family.</text>
</comment>
<sequence>MKVTLPDFRQAGVLVVGDVMLDRYWYGPTSRISPEAPVPVVKVETIEERPGGAANVAMNIASLGAQSRLVGLTGIDDAARALSARLGDVNVRCDFVSVPTHPTITKLRVLSRNQQLIRLDFEEGFDGIDQQPLLDRIQQSLSSAGALVLSDYAKGALSEVERIIPLARAAGVPVLIDPKGTDFSRYRGATLLTPNLSEFEAVVGRCKDEDDLVARGHRLIDEHELSALLITRSEQGMTLLQPGKEPLHLPTQAQEVYDVTGAGDTVIGVLAAALAAGNPLEDACFLANAAAGVVVGKLGTSTVSPVELENAIRGRAETGFGVMSEEQLKQAVAQARQRGEKIVMTNGCFDILHAGHVSYLANARKLGDRLIVAVNSDASTSRLKGPTRPVNPLMQRMIVLGALEAVDWVVPFEEDTPQRLIADVLPDVLVKGGDYQPHEIAGSAEVWANGGEVRVLNFEDGCSTTNIIKSIQASASKPE</sequence>
<evidence type="ECO:0000313" key="19">
    <source>
        <dbReference type="EMBL" id="KAA9002504.1"/>
    </source>
</evidence>
<gene>
    <name evidence="16 20" type="primary">hldE</name>
    <name evidence="19" type="ORF">FJU30_00415</name>
    <name evidence="20" type="ORF">FJU30_04350</name>
</gene>
<evidence type="ECO:0000256" key="8">
    <source>
        <dbReference type="ARBA" id="ARBA00022777"/>
    </source>
</evidence>
<reference evidence="20 21" key="1">
    <citation type="submission" date="2019-09" db="EMBL/GenBank/DDBJ databases">
        <authorList>
            <person name="Li Y."/>
        </authorList>
    </citation>
    <scope>NUCLEOTIDE SEQUENCE [LARGE SCALE GENOMIC DNA]</scope>
    <source>
        <strain evidence="20 21">L3-3HA</strain>
    </source>
</reference>
<dbReference type="NCBIfam" id="TIGR00125">
    <property type="entry name" value="cyt_tran_rel"/>
    <property type="match status" value="1"/>
</dbReference>
<dbReference type="InterPro" id="IPR029056">
    <property type="entry name" value="Ribokinase-like"/>
</dbReference>
<dbReference type="FunFam" id="3.40.1190.20:FF:000002">
    <property type="entry name" value="Bifunctional protein HldE"/>
    <property type="match status" value="1"/>
</dbReference>
<dbReference type="InterPro" id="IPR023030">
    <property type="entry name" value="Bifunc_HldE"/>
</dbReference>
<evidence type="ECO:0000256" key="7">
    <source>
        <dbReference type="ARBA" id="ARBA00022741"/>
    </source>
</evidence>
<comment type="pathway">
    <text evidence="16">Nucleotide-sugar biosynthesis; ADP-L-glycero-beta-D-manno-heptose biosynthesis; ADP-L-glycero-beta-D-manno-heptose from D-glycero-beta-D-manno-heptose 7-phosphate: step 1/4.</text>
</comment>
<protein>
    <recommendedName>
        <fullName evidence="16">Bifunctional protein HldE</fullName>
    </recommendedName>
    <domain>
        <recommendedName>
            <fullName evidence="16">D-beta-D-heptose 7-phosphate kinase</fullName>
            <ecNumber evidence="16">2.7.1.167</ecNumber>
        </recommendedName>
        <alternativeName>
            <fullName evidence="16">D-beta-D-heptose 7-phosphotransferase</fullName>
        </alternativeName>
        <alternativeName>
            <fullName evidence="16">D-glycero-beta-D-manno-heptose-7-phosphate kinase</fullName>
        </alternativeName>
    </domain>
    <domain>
        <recommendedName>
            <fullName evidence="16">D-beta-D-heptose 1-phosphate adenylyltransferase</fullName>
            <ecNumber evidence="16">2.7.7.70</ecNumber>
        </recommendedName>
        <alternativeName>
            <fullName evidence="16">D-glycero-beta-D-manno-heptose 1-phosphate adenylyltransferase</fullName>
        </alternativeName>
    </domain>
</protein>
<evidence type="ECO:0000256" key="14">
    <source>
        <dbReference type="ARBA" id="ARBA00060955"/>
    </source>
</evidence>
<keyword evidence="11 16" id="KW-0119">Carbohydrate metabolism</keyword>
<dbReference type="GO" id="GO:0033785">
    <property type="term" value="F:heptose 7-phosphate kinase activity"/>
    <property type="evidence" value="ECO:0007669"/>
    <property type="project" value="UniProtKB-UniRule"/>
</dbReference>
<evidence type="ECO:0000256" key="3">
    <source>
        <dbReference type="ARBA" id="ARBA00004713"/>
    </source>
</evidence>
<evidence type="ECO:0000259" key="17">
    <source>
        <dbReference type="Pfam" id="PF00294"/>
    </source>
</evidence>
<keyword evidence="5 16" id="KW-0808">Transferase</keyword>
<evidence type="ECO:0000313" key="21">
    <source>
        <dbReference type="Proteomes" id="UP000335415"/>
    </source>
</evidence>
<comment type="pathway">
    <text evidence="16">Nucleotide-sugar biosynthesis; ADP-L-glycero-beta-D-manno-heptose biosynthesis; ADP-L-glycero-beta-D-manno-heptose from D-glycero-beta-D-manno-heptose 7-phosphate: step 3/4.</text>
</comment>
<dbReference type="Pfam" id="PF00294">
    <property type="entry name" value="PfkB"/>
    <property type="match status" value="1"/>
</dbReference>
<dbReference type="CDD" id="cd01172">
    <property type="entry name" value="RfaE_like"/>
    <property type="match status" value="1"/>
</dbReference>
<dbReference type="UniPathway" id="UPA00958"/>
<dbReference type="PROSITE" id="PS00583">
    <property type="entry name" value="PFKB_KINASES_1"/>
    <property type="match status" value="1"/>
</dbReference>
<dbReference type="GO" id="GO:0005829">
    <property type="term" value="C:cytosol"/>
    <property type="evidence" value="ECO:0007669"/>
    <property type="project" value="TreeGrafter"/>
</dbReference>
<keyword evidence="8 16" id="KW-0418">Kinase</keyword>
<dbReference type="GO" id="GO:0005524">
    <property type="term" value="F:ATP binding"/>
    <property type="evidence" value="ECO:0007669"/>
    <property type="project" value="UniProtKB-UniRule"/>
</dbReference>
<dbReference type="Pfam" id="PF01467">
    <property type="entry name" value="CTP_transf_like"/>
    <property type="match status" value="1"/>
</dbReference>
<comment type="catalytic activity">
    <reaction evidence="12 16">
        <text>D-glycero-beta-D-manno-heptose 1-phosphate + ATP + H(+) = ADP-D-glycero-beta-D-manno-heptose + diphosphate</text>
        <dbReference type="Rhea" id="RHEA:27465"/>
        <dbReference type="ChEBI" id="CHEBI:15378"/>
        <dbReference type="ChEBI" id="CHEBI:30616"/>
        <dbReference type="ChEBI" id="CHEBI:33019"/>
        <dbReference type="ChEBI" id="CHEBI:59967"/>
        <dbReference type="ChEBI" id="CHEBI:61593"/>
        <dbReference type="EC" id="2.7.7.70"/>
    </reaction>
</comment>
<evidence type="ECO:0000256" key="6">
    <source>
        <dbReference type="ARBA" id="ARBA00022695"/>
    </source>
</evidence>
<evidence type="ECO:0000313" key="20">
    <source>
        <dbReference type="EMBL" id="KAA9003208.1"/>
    </source>
</evidence>
<feature type="domain" description="Cytidyltransferase-like" evidence="18">
    <location>
        <begin position="344"/>
        <end position="469"/>
    </location>
</feature>
<comment type="function">
    <text evidence="2 16">Catalyzes the ADP transfer from ATP to D-glycero-beta-D-manno-heptose 1-phosphate, yielding ADP-D-glycero-beta-D-manno-heptose.</text>
</comment>
<keyword evidence="7 16" id="KW-0547">Nucleotide-binding</keyword>
<dbReference type="UniPathway" id="UPA00356">
    <property type="reaction ID" value="UER00437"/>
</dbReference>
<dbReference type="AlphaFoldDB" id="A0A5J5G7H4"/>
<comment type="subunit">
    <text evidence="4 16">Homodimer.</text>
</comment>
<dbReference type="Gene3D" id="3.40.1190.20">
    <property type="match status" value="1"/>
</dbReference>
<dbReference type="InterPro" id="IPR004821">
    <property type="entry name" value="Cyt_trans-like"/>
</dbReference>
<dbReference type="NCBIfam" id="TIGR02199">
    <property type="entry name" value="rfaE_dom_II"/>
    <property type="match status" value="1"/>
</dbReference>
<dbReference type="Proteomes" id="UP000335415">
    <property type="component" value="Unassembled WGS sequence"/>
</dbReference>
<dbReference type="FunFam" id="3.40.50.620:FF:000028">
    <property type="entry name" value="Bifunctional protein HldE"/>
    <property type="match status" value="1"/>
</dbReference>
<keyword evidence="10 16" id="KW-0511">Multifunctional enzyme</keyword>
<dbReference type="NCBIfam" id="TIGR02198">
    <property type="entry name" value="rfaE_dom_I"/>
    <property type="match status" value="1"/>
</dbReference>
<dbReference type="Gene3D" id="3.40.50.620">
    <property type="entry name" value="HUPs"/>
    <property type="match status" value="1"/>
</dbReference>
<evidence type="ECO:0000256" key="1">
    <source>
        <dbReference type="ARBA" id="ARBA00002319"/>
    </source>
</evidence>
<dbReference type="InterPro" id="IPR014729">
    <property type="entry name" value="Rossmann-like_a/b/a_fold"/>
</dbReference>
<feature type="region of interest" description="Cytidylyltransferase" evidence="16">
    <location>
        <begin position="344"/>
        <end position="479"/>
    </location>
</feature>
<dbReference type="InterPro" id="IPR011913">
    <property type="entry name" value="RfaE_dom_I"/>
</dbReference>
<comment type="similarity">
    <text evidence="14 16">In the N-terminal section; belongs to the carbohydrate kinase PfkB family.</text>
</comment>
<evidence type="ECO:0000256" key="13">
    <source>
        <dbReference type="ARBA" id="ARBA00052873"/>
    </source>
</evidence>
<dbReference type="EC" id="2.7.7.70" evidence="16"/>
<comment type="pathway">
    <text evidence="3">Bacterial outer membrane biogenesis; LPS core biosynthesis.</text>
</comment>
<dbReference type="SUPFAM" id="SSF53613">
    <property type="entry name" value="Ribokinase-like"/>
    <property type="match status" value="1"/>
</dbReference>
<evidence type="ECO:0000256" key="11">
    <source>
        <dbReference type="ARBA" id="ARBA00023277"/>
    </source>
</evidence>
<dbReference type="EC" id="2.7.1.167" evidence="16"/>
<dbReference type="InterPro" id="IPR011914">
    <property type="entry name" value="RfaE_dom_II"/>
</dbReference>
<evidence type="ECO:0000256" key="4">
    <source>
        <dbReference type="ARBA" id="ARBA00011738"/>
    </source>
</evidence>
<dbReference type="GO" id="GO:0097171">
    <property type="term" value="P:ADP-L-glycero-beta-D-manno-heptose biosynthetic process"/>
    <property type="evidence" value="ECO:0007669"/>
    <property type="project" value="UniProtKB-UniPathway"/>
</dbReference>
<evidence type="ECO:0000259" key="18">
    <source>
        <dbReference type="Pfam" id="PF01467"/>
    </source>
</evidence>
<feature type="region of interest" description="Ribokinase" evidence="16">
    <location>
        <begin position="1"/>
        <end position="316"/>
    </location>
</feature>
<evidence type="ECO:0000256" key="5">
    <source>
        <dbReference type="ARBA" id="ARBA00022679"/>
    </source>
</evidence>
<dbReference type="EMBL" id="VYKJ01000001">
    <property type="protein sequence ID" value="KAA9003208.1"/>
    <property type="molecule type" value="Genomic_DNA"/>
</dbReference>
<dbReference type="InterPro" id="IPR011611">
    <property type="entry name" value="PfkB_dom"/>
</dbReference>
<proteinExistence type="inferred from homology"/>
<keyword evidence="9 16" id="KW-0067">ATP-binding</keyword>
<dbReference type="RefSeq" id="WP_150433475.1">
    <property type="nucleotide sequence ID" value="NZ_VYKJ01000001.1"/>
</dbReference>
<dbReference type="SUPFAM" id="SSF52374">
    <property type="entry name" value="Nucleotidylyl transferase"/>
    <property type="match status" value="1"/>
</dbReference>
<feature type="active site" evidence="16">
    <location>
        <position position="264"/>
    </location>
</feature>
<dbReference type="GO" id="GO:0033786">
    <property type="term" value="F:heptose-1-phosphate adenylyltransferase activity"/>
    <property type="evidence" value="ECO:0007669"/>
    <property type="project" value="UniProtKB-UniRule"/>
</dbReference>
<name>A0A5J5G7H4_9GAMM</name>
<evidence type="ECO:0000256" key="9">
    <source>
        <dbReference type="ARBA" id="ARBA00022840"/>
    </source>
</evidence>
<keyword evidence="6 16" id="KW-0548">Nucleotidyltransferase</keyword>
<dbReference type="OrthoDB" id="9802794at2"/>
<accession>A0A5J5G7H4</accession>
<keyword evidence="21" id="KW-1185">Reference proteome</keyword>
<dbReference type="GO" id="GO:0016773">
    <property type="term" value="F:phosphotransferase activity, alcohol group as acceptor"/>
    <property type="evidence" value="ECO:0007669"/>
    <property type="project" value="InterPro"/>
</dbReference>
<evidence type="ECO:0000256" key="12">
    <source>
        <dbReference type="ARBA" id="ARBA00047428"/>
    </source>
</evidence>
<dbReference type="GO" id="GO:0009244">
    <property type="term" value="P:lipopolysaccharide core region biosynthetic process"/>
    <property type="evidence" value="ECO:0007669"/>
    <property type="project" value="UniProtKB-UniPathway"/>
</dbReference>